<name>A0A1L2ZPR9_9MICC</name>
<organism evidence="2 3">
    <name type="scientific">Neomicrococcus aestuarii</name>
    <dbReference type="NCBI Taxonomy" id="556325"/>
    <lineage>
        <taxon>Bacteria</taxon>
        <taxon>Bacillati</taxon>
        <taxon>Actinomycetota</taxon>
        <taxon>Actinomycetes</taxon>
        <taxon>Micrococcales</taxon>
        <taxon>Micrococcaceae</taxon>
        <taxon>Neomicrococcus</taxon>
    </lineage>
</organism>
<protein>
    <submittedName>
        <fullName evidence="2">Uncharacterized protein</fullName>
    </submittedName>
</protein>
<dbReference type="Proteomes" id="UP000183530">
    <property type="component" value="Chromosome"/>
</dbReference>
<feature type="region of interest" description="Disordered" evidence="1">
    <location>
        <begin position="48"/>
        <end position="74"/>
    </location>
</feature>
<keyword evidence="3" id="KW-1185">Reference proteome</keyword>
<dbReference type="KEGG" id="nae:BHE16_09285"/>
<gene>
    <name evidence="2" type="ORF">BHE16_09285</name>
</gene>
<evidence type="ECO:0000256" key="1">
    <source>
        <dbReference type="SAM" id="MobiDB-lite"/>
    </source>
</evidence>
<reference evidence="2 3" key="1">
    <citation type="submission" date="2016-11" db="EMBL/GenBank/DDBJ databases">
        <title>Genome sequencing of Zhihengliuella aestuarii B18 antagonistic to Plasmodiophora brassicae.</title>
        <authorList>
            <person name="Luo Y."/>
        </authorList>
    </citation>
    <scope>NUCLEOTIDE SEQUENCE [LARGE SCALE GENOMIC DNA]</scope>
    <source>
        <strain evidence="2 3">B18</strain>
    </source>
</reference>
<proteinExistence type="predicted"/>
<sequence length="74" mass="8451">MLSDDPQRRETGLVAIEHMHTSPWATSIDLALLRSIARAVMDETLELGFQDDPEELEPLDQEEQIEDTEVKEES</sequence>
<evidence type="ECO:0000313" key="2">
    <source>
        <dbReference type="EMBL" id="APF41157.1"/>
    </source>
</evidence>
<accession>A0A1L2ZPR9</accession>
<dbReference type="STRING" id="556325.BHE16_09285"/>
<dbReference type="AlphaFoldDB" id="A0A1L2ZPR9"/>
<dbReference type="EMBL" id="CP018135">
    <property type="protein sequence ID" value="APF41157.1"/>
    <property type="molecule type" value="Genomic_DNA"/>
</dbReference>
<evidence type="ECO:0000313" key="3">
    <source>
        <dbReference type="Proteomes" id="UP000183530"/>
    </source>
</evidence>